<name>A0A9N7UB89_PLEPL</name>
<proteinExistence type="predicted"/>
<keyword evidence="2" id="KW-1185">Reference proteome</keyword>
<organism evidence="1 2">
    <name type="scientific">Pleuronectes platessa</name>
    <name type="common">European plaice</name>
    <dbReference type="NCBI Taxonomy" id="8262"/>
    <lineage>
        <taxon>Eukaryota</taxon>
        <taxon>Metazoa</taxon>
        <taxon>Chordata</taxon>
        <taxon>Craniata</taxon>
        <taxon>Vertebrata</taxon>
        <taxon>Euteleostomi</taxon>
        <taxon>Actinopterygii</taxon>
        <taxon>Neopterygii</taxon>
        <taxon>Teleostei</taxon>
        <taxon>Neoteleostei</taxon>
        <taxon>Acanthomorphata</taxon>
        <taxon>Carangaria</taxon>
        <taxon>Pleuronectiformes</taxon>
        <taxon>Pleuronectoidei</taxon>
        <taxon>Pleuronectidae</taxon>
        <taxon>Pleuronectes</taxon>
    </lineage>
</organism>
<comment type="caution">
    <text evidence="1">The sequence shown here is derived from an EMBL/GenBank/DDBJ whole genome shotgun (WGS) entry which is preliminary data.</text>
</comment>
<sequence>MGLLHVYSGSAPASSTLSLCRSRHIMLGGNTAGASARESGNEMEKVAQKDSLWSWNGGSNNVEFTGRYEANAESAGLEVGGVTLICSHTPA</sequence>
<dbReference type="AlphaFoldDB" id="A0A9N7UB89"/>
<gene>
    <name evidence="1" type="ORF">PLEPLA_LOCUS15119</name>
</gene>
<dbReference type="EMBL" id="CADEAL010000948">
    <property type="protein sequence ID" value="CAB1427181.1"/>
    <property type="molecule type" value="Genomic_DNA"/>
</dbReference>
<evidence type="ECO:0000313" key="2">
    <source>
        <dbReference type="Proteomes" id="UP001153269"/>
    </source>
</evidence>
<dbReference type="Proteomes" id="UP001153269">
    <property type="component" value="Unassembled WGS sequence"/>
</dbReference>
<protein>
    <submittedName>
        <fullName evidence="1">Uncharacterized protein</fullName>
    </submittedName>
</protein>
<evidence type="ECO:0000313" key="1">
    <source>
        <dbReference type="EMBL" id="CAB1427181.1"/>
    </source>
</evidence>
<reference evidence="1" key="1">
    <citation type="submission" date="2020-03" db="EMBL/GenBank/DDBJ databases">
        <authorList>
            <person name="Weist P."/>
        </authorList>
    </citation>
    <scope>NUCLEOTIDE SEQUENCE</scope>
</reference>
<accession>A0A9N7UB89</accession>